<dbReference type="HOGENOM" id="CLU_1344050_0_0_1"/>
<feature type="compositionally biased region" description="Polar residues" evidence="1">
    <location>
        <begin position="63"/>
        <end position="85"/>
    </location>
</feature>
<accession>L8WJ05</accession>
<comment type="caution">
    <text evidence="2">The sequence shown here is derived from an EMBL/GenBank/DDBJ whole genome shotgun (WGS) entry which is preliminary data.</text>
</comment>
<proteinExistence type="predicted"/>
<dbReference type="OrthoDB" id="3358294at2759"/>
<keyword evidence="3" id="KW-1185">Reference proteome</keyword>
<protein>
    <submittedName>
        <fullName evidence="2">Uncharacterized protein</fullName>
    </submittedName>
</protein>
<feature type="region of interest" description="Disordered" evidence="1">
    <location>
        <begin position="1"/>
        <end position="85"/>
    </location>
</feature>
<reference evidence="2 3" key="1">
    <citation type="journal article" date="2013" name="Nat. Commun.">
        <title>The evolution and pathogenic mechanisms of the rice sheath blight pathogen.</title>
        <authorList>
            <person name="Zheng A."/>
            <person name="Lin R."/>
            <person name="Xu L."/>
            <person name="Qin P."/>
            <person name="Tang C."/>
            <person name="Ai P."/>
            <person name="Zhang D."/>
            <person name="Liu Y."/>
            <person name="Sun Z."/>
            <person name="Feng H."/>
            <person name="Wang Y."/>
            <person name="Chen Y."/>
            <person name="Liang X."/>
            <person name="Fu R."/>
            <person name="Li Q."/>
            <person name="Zhang J."/>
            <person name="Yu X."/>
            <person name="Xie Z."/>
            <person name="Ding L."/>
            <person name="Guan P."/>
            <person name="Tang J."/>
            <person name="Liang Y."/>
            <person name="Wang S."/>
            <person name="Deng Q."/>
            <person name="Li S."/>
            <person name="Zhu J."/>
            <person name="Wang L."/>
            <person name="Liu H."/>
            <person name="Li P."/>
        </authorList>
    </citation>
    <scope>NUCLEOTIDE SEQUENCE [LARGE SCALE GENOMIC DNA]</scope>
    <source>
        <strain evidence="3">AG-1 IA</strain>
    </source>
</reference>
<dbReference type="AlphaFoldDB" id="L8WJ05"/>
<evidence type="ECO:0000313" key="3">
    <source>
        <dbReference type="Proteomes" id="UP000011668"/>
    </source>
</evidence>
<sequence length="204" mass="22070">MIGHTPAHSEGHSTMYTPDPSTMAHSEDPSPPRMAQDLPLFEVVGSSRNPLKQPVHVTLPPTARTTTRQKSLPTSQAQSPLTSELTSEGQLLALDNFFGPTPQHPRSVDLEKQSAEPLNIFANQKEPETYSRLSGFSVLVSYLWLPAHRQTLGLRRPRLQGPVIQGHRCSARGALGGVDVFFRYICKSPSAGGVLGACTPGSPL</sequence>
<gene>
    <name evidence="2" type="ORF">AG1IA_08072</name>
</gene>
<evidence type="ECO:0000256" key="1">
    <source>
        <dbReference type="SAM" id="MobiDB-lite"/>
    </source>
</evidence>
<evidence type="ECO:0000313" key="2">
    <source>
        <dbReference type="EMBL" id="ELU37900.1"/>
    </source>
</evidence>
<organism evidence="2 3">
    <name type="scientific">Thanatephorus cucumeris (strain AG1-IA)</name>
    <name type="common">Rice sheath blight fungus</name>
    <name type="synonym">Rhizoctonia solani</name>
    <dbReference type="NCBI Taxonomy" id="983506"/>
    <lineage>
        <taxon>Eukaryota</taxon>
        <taxon>Fungi</taxon>
        <taxon>Dikarya</taxon>
        <taxon>Basidiomycota</taxon>
        <taxon>Agaricomycotina</taxon>
        <taxon>Agaricomycetes</taxon>
        <taxon>Cantharellales</taxon>
        <taxon>Ceratobasidiaceae</taxon>
        <taxon>Rhizoctonia</taxon>
        <taxon>Rhizoctonia solani AG-1</taxon>
    </lineage>
</organism>
<name>L8WJ05_THACA</name>
<feature type="compositionally biased region" description="Polar residues" evidence="1">
    <location>
        <begin position="12"/>
        <end position="24"/>
    </location>
</feature>
<dbReference type="Proteomes" id="UP000011668">
    <property type="component" value="Unassembled WGS sequence"/>
</dbReference>
<dbReference type="EMBL" id="AFRT01002397">
    <property type="protein sequence ID" value="ELU37900.1"/>
    <property type="molecule type" value="Genomic_DNA"/>
</dbReference>